<keyword evidence="2" id="KW-1185">Reference proteome</keyword>
<evidence type="ECO:0000313" key="2">
    <source>
        <dbReference type="Proteomes" id="UP001219630"/>
    </source>
</evidence>
<dbReference type="Pfam" id="PF02413">
    <property type="entry name" value="Caudo_TAP"/>
    <property type="match status" value="1"/>
</dbReference>
<gene>
    <name evidence="1" type="ORF">O1Q98_03480</name>
</gene>
<protein>
    <submittedName>
        <fullName evidence="1">Tail fiber assembly protein</fullName>
    </submittedName>
</protein>
<dbReference type="PANTHER" id="PTHR34413:SF2">
    <property type="entry name" value="PROPHAGE TAIL FIBER ASSEMBLY PROTEIN HOMOLOG TFAE-RELATED"/>
    <property type="match status" value="1"/>
</dbReference>
<proteinExistence type="predicted"/>
<accession>A0ABY8G921</accession>
<evidence type="ECO:0000313" key="1">
    <source>
        <dbReference type="EMBL" id="WFN56379.1"/>
    </source>
</evidence>
<dbReference type="Proteomes" id="UP001219630">
    <property type="component" value="Chromosome"/>
</dbReference>
<name>A0ABY8G921_9GAMM</name>
<reference evidence="1 2" key="1">
    <citation type="submission" date="2022-12" db="EMBL/GenBank/DDBJ databases">
        <title>Complete genome sequencing of Dickeya lacustris type strain LMG30899.</title>
        <authorList>
            <person name="Dobhal S."/>
            <person name="Arizala D."/>
            <person name="Arif M."/>
        </authorList>
    </citation>
    <scope>NUCLEOTIDE SEQUENCE [LARGE SCALE GENOMIC DNA]</scope>
    <source>
        <strain evidence="1 2">LMG30899</strain>
    </source>
</reference>
<sequence length="204" mass="22473">MMLISDGNTTELNEQGLSTHAGYFQVYHIDPQTREYIGSSREYLMDGVGIPAHSFADAPSDAAPEQAIVRSQDGLSWSTMVDYRGRTAYDKQTRQAVTITQLGDLADNLTLLVPQTECDVWQDSAWQTDAKAVQALQVKTASAQKSESLARAQLQLAVLQDAVDLNIATEQETAALKAWKTYRVLLNRIDVSSAPNIDWPIMPA</sequence>
<dbReference type="InterPro" id="IPR003458">
    <property type="entry name" value="Phage_T4_Gp38_tail_assem"/>
</dbReference>
<dbReference type="EMBL" id="CP114280">
    <property type="protein sequence ID" value="WFN56379.1"/>
    <property type="molecule type" value="Genomic_DNA"/>
</dbReference>
<dbReference type="PANTHER" id="PTHR34413">
    <property type="entry name" value="PROPHAGE TAIL FIBER ASSEMBLY PROTEIN HOMOLOG TFAE-RELATED-RELATED"/>
    <property type="match status" value="1"/>
</dbReference>
<dbReference type="InterPro" id="IPR051220">
    <property type="entry name" value="TFA_Chaperone"/>
</dbReference>
<organism evidence="1 2">
    <name type="scientific">Dickeya lacustris</name>
    <dbReference type="NCBI Taxonomy" id="2259638"/>
    <lineage>
        <taxon>Bacteria</taxon>
        <taxon>Pseudomonadati</taxon>
        <taxon>Pseudomonadota</taxon>
        <taxon>Gammaproteobacteria</taxon>
        <taxon>Enterobacterales</taxon>
        <taxon>Pectobacteriaceae</taxon>
        <taxon>Dickeya</taxon>
    </lineage>
</organism>
<dbReference type="RefSeq" id="WP_240632743.1">
    <property type="nucleotide sequence ID" value="NZ_CP114280.1"/>
</dbReference>